<dbReference type="GO" id="GO:0006004">
    <property type="term" value="P:fucose metabolic process"/>
    <property type="evidence" value="ECO:0007669"/>
    <property type="project" value="InterPro"/>
</dbReference>
<evidence type="ECO:0000313" key="4">
    <source>
        <dbReference type="EMBL" id="GAH49065.1"/>
    </source>
</evidence>
<dbReference type="InterPro" id="IPR038391">
    <property type="entry name" value="Fucose_iso_dom1_sf"/>
</dbReference>
<dbReference type="GO" id="GO:0005737">
    <property type="term" value="C:cytoplasm"/>
    <property type="evidence" value="ECO:0007669"/>
    <property type="project" value="InterPro"/>
</dbReference>
<evidence type="ECO:0000256" key="2">
    <source>
        <dbReference type="ARBA" id="ARBA00023277"/>
    </source>
</evidence>
<protein>
    <recommendedName>
        <fullName evidence="3">L-fucose isomerase N-terminal-1 domain-containing protein</fullName>
    </recommendedName>
</protein>
<organism evidence="4">
    <name type="scientific">marine sediment metagenome</name>
    <dbReference type="NCBI Taxonomy" id="412755"/>
    <lineage>
        <taxon>unclassified sequences</taxon>
        <taxon>metagenomes</taxon>
        <taxon>ecological metagenomes</taxon>
    </lineage>
</organism>
<name>X1GW57_9ZZZZ</name>
<comment type="caution">
    <text evidence="4">The sequence shown here is derived from an EMBL/GenBank/DDBJ whole genome shotgun (WGS) entry which is preliminary data.</text>
</comment>
<sequence>WLCPPAASFLRSKTAGAVPVVYSTVLIDGEAQADIVAQQFRKAGVDILVCVPDTWAFPQLTTISLLQQFGANTPINITCGNSGPKPGVVYAHALNGAISQYGRMVTLNVGTWPDTGINPKMTEQTAKNLIDWCYAAVTACWPNPFLITEKLQGNLCL</sequence>
<dbReference type="InterPro" id="IPR009015">
    <property type="entry name" value="Fucose_isomerase_N/cen_sf"/>
</dbReference>
<dbReference type="SUPFAM" id="SSF53743">
    <property type="entry name" value="FucI/AraA N-terminal and middle domains"/>
    <property type="match status" value="1"/>
</dbReference>
<dbReference type="EMBL" id="BARU01024402">
    <property type="protein sequence ID" value="GAH49065.1"/>
    <property type="molecule type" value="Genomic_DNA"/>
</dbReference>
<proteinExistence type="predicted"/>
<gene>
    <name evidence="4" type="ORF">S03H2_39461</name>
</gene>
<evidence type="ECO:0000256" key="1">
    <source>
        <dbReference type="ARBA" id="ARBA00023235"/>
    </source>
</evidence>
<dbReference type="Pfam" id="PF07881">
    <property type="entry name" value="Fucose_iso_N1"/>
    <property type="match status" value="1"/>
</dbReference>
<keyword evidence="2" id="KW-0119">Carbohydrate metabolism</keyword>
<evidence type="ECO:0000259" key="3">
    <source>
        <dbReference type="Pfam" id="PF07881"/>
    </source>
</evidence>
<reference evidence="4" key="1">
    <citation type="journal article" date="2014" name="Front. Microbiol.">
        <title>High frequency of phylogenetically diverse reductive dehalogenase-homologous genes in deep subseafloor sedimentary metagenomes.</title>
        <authorList>
            <person name="Kawai M."/>
            <person name="Futagami T."/>
            <person name="Toyoda A."/>
            <person name="Takaki Y."/>
            <person name="Nishi S."/>
            <person name="Hori S."/>
            <person name="Arai W."/>
            <person name="Tsubouchi T."/>
            <person name="Morono Y."/>
            <person name="Uchiyama I."/>
            <person name="Ito T."/>
            <person name="Fujiyama A."/>
            <person name="Inagaki F."/>
            <person name="Takami H."/>
        </authorList>
    </citation>
    <scope>NUCLEOTIDE SEQUENCE</scope>
    <source>
        <strain evidence="4">Expedition CK06-06</strain>
    </source>
</reference>
<feature type="domain" description="L-fucose isomerase N-terminal-1" evidence="3">
    <location>
        <begin position="10"/>
        <end position="139"/>
    </location>
</feature>
<dbReference type="InterPro" id="IPR012888">
    <property type="entry name" value="Fucose_iso_N1"/>
</dbReference>
<accession>X1GW57</accession>
<keyword evidence="1" id="KW-0413">Isomerase</keyword>
<dbReference type="Gene3D" id="3.40.50.1070">
    <property type="match status" value="1"/>
</dbReference>
<dbReference type="AlphaFoldDB" id="X1GW57"/>
<dbReference type="GO" id="GO:0008736">
    <property type="term" value="F:L-fucose isomerase activity"/>
    <property type="evidence" value="ECO:0007669"/>
    <property type="project" value="InterPro"/>
</dbReference>
<feature type="non-terminal residue" evidence="4">
    <location>
        <position position="1"/>
    </location>
</feature>